<comment type="similarity">
    <text evidence="10">Belongs to the early nodulin-like (ENODL) family.</text>
</comment>
<keyword evidence="5 13" id="KW-0732">Signal</keyword>
<evidence type="ECO:0000313" key="16">
    <source>
        <dbReference type="RefSeq" id="XP_004508232.1"/>
    </source>
</evidence>
<accession>A0A1S2YQ97</accession>
<dbReference type="InterPro" id="IPR008972">
    <property type="entry name" value="Cupredoxin"/>
</dbReference>
<keyword evidence="6" id="KW-0472">Membrane</keyword>
<evidence type="ECO:0000256" key="12">
    <source>
        <dbReference type="SAM" id="MobiDB-lite"/>
    </source>
</evidence>
<comment type="subcellular location">
    <subcellularLocation>
        <location evidence="1">Cell membrane</location>
        <topology evidence="1">Lipid-anchor</topology>
        <topology evidence="1">GPI-anchor</topology>
    </subcellularLocation>
</comment>
<dbReference type="GO" id="GO:0005886">
    <property type="term" value="C:plasma membrane"/>
    <property type="evidence" value="ECO:0007669"/>
    <property type="project" value="UniProtKB-SubCell"/>
</dbReference>
<comment type="function">
    <text evidence="11">May act as a carbohydrate transporter.</text>
</comment>
<keyword evidence="9" id="KW-0449">Lipoprotein</keyword>
<evidence type="ECO:0000256" key="8">
    <source>
        <dbReference type="ARBA" id="ARBA00023180"/>
    </source>
</evidence>
<dbReference type="KEGG" id="cam:101502911"/>
<dbReference type="STRING" id="3827.A0A1S2YQ97"/>
<evidence type="ECO:0000256" key="7">
    <source>
        <dbReference type="ARBA" id="ARBA00023157"/>
    </source>
</evidence>
<dbReference type="GeneID" id="101502911"/>
<dbReference type="GO" id="GO:0098552">
    <property type="term" value="C:side of membrane"/>
    <property type="evidence" value="ECO:0007669"/>
    <property type="project" value="UniProtKB-KW"/>
</dbReference>
<dbReference type="RefSeq" id="XP_004508232.1">
    <property type="nucleotide sequence ID" value="XM_004508175.3"/>
</dbReference>
<feature type="domain" description="Phytocyanin" evidence="14">
    <location>
        <begin position="26"/>
        <end position="132"/>
    </location>
</feature>
<dbReference type="CDD" id="cd04216">
    <property type="entry name" value="Phytocyanin"/>
    <property type="match status" value="1"/>
</dbReference>
<keyword evidence="15" id="KW-1185">Reference proteome</keyword>
<dbReference type="InterPro" id="IPR039391">
    <property type="entry name" value="Phytocyanin-like"/>
</dbReference>
<dbReference type="Pfam" id="PF02298">
    <property type="entry name" value="Cu_bind_like"/>
    <property type="match status" value="1"/>
</dbReference>
<evidence type="ECO:0000256" key="9">
    <source>
        <dbReference type="ARBA" id="ARBA00023288"/>
    </source>
</evidence>
<evidence type="ECO:0000256" key="4">
    <source>
        <dbReference type="ARBA" id="ARBA00022622"/>
    </source>
</evidence>
<dbReference type="FunFam" id="2.60.40.420:FF:000034">
    <property type="entry name" value="Cupredoxin superfamily protein"/>
    <property type="match status" value="1"/>
</dbReference>
<evidence type="ECO:0000256" key="5">
    <source>
        <dbReference type="ARBA" id="ARBA00022729"/>
    </source>
</evidence>
<evidence type="ECO:0000256" key="2">
    <source>
        <dbReference type="ARBA" id="ARBA00022458"/>
    </source>
</evidence>
<dbReference type="PaxDb" id="3827-XP_004508232.1"/>
<keyword evidence="7" id="KW-1015">Disulfide bond</keyword>
<feature type="compositionally biased region" description="Low complexity" evidence="12">
    <location>
        <begin position="165"/>
        <end position="180"/>
    </location>
</feature>
<dbReference type="GO" id="GO:0009877">
    <property type="term" value="P:nodulation"/>
    <property type="evidence" value="ECO:0007669"/>
    <property type="project" value="UniProtKB-KW"/>
</dbReference>
<dbReference type="GO" id="GO:0009055">
    <property type="term" value="F:electron transfer activity"/>
    <property type="evidence" value="ECO:0007669"/>
    <property type="project" value="InterPro"/>
</dbReference>
<gene>
    <name evidence="16" type="primary">LOC101502911</name>
</gene>
<dbReference type="Proteomes" id="UP000087171">
    <property type="component" value="Chromosome Ca7"/>
</dbReference>
<evidence type="ECO:0000313" key="15">
    <source>
        <dbReference type="Proteomes" id="UP000087171"/>
    </source>
</evidence>
<sequence>MGYYYCRKWLTLILSMWVLIRCSESTRYVVGDGENWSWKFPLPSRDILSLWASSHNFLIGDVIAFCYDSRNESVHAVNEGDYSSCNVGGKGHLVDHDGNTKVILNKIGMYYFISGNKRHCKGGLKLALLVTQPPIPPPPPSVAFPLPTPKSLVAFPPPPPSPLAPSLSAPALAPSPSPNSSGGGGGGESMICLGVSMAMMMMFRV</sequence>
<keyword evidence="3" id="KW-1003">Cell membrane</keyword>
<evidence type="ECO:0000256" key="6">
    <source>
        <dbReference type="ARBA" id="ARBA00023136"/>
    </source>
</evidence>
<feature type="region of interest" description="Disordered" evidence="12">
    <location>
        <begin position="165"/>
        <end position="186"/>
    </location>
</feature>
<keyword evidence="2" id="KW-0536">Nodulation</keyword>
<dbReference type="PANTHER" id="PTHR33021:SF519">
    <property type="entry name" value="EARLY NODULIN-LIKE PROTEIN 10"/>
    <property type="match status" value="1"/>
</dbReference>
<dbReference type="PROSITE" id="PS51485">
    <property type="entry name" value="PHYTOCYANIN"/>
    <property type="match status" value="1"/>
</dbReference>
<dbReference type="OrthoDB" id="1937044at2759"/>
<dbReference type="AlphaFoldDB" id="A0A1S2YQ97"/>
<dbReference type="Gene3D" id="2.60.40.420">
    <property type="entry name" value="Cupredoxins - blue copper proteins"/>
    <property type="match status" value="1"/>
</dbReference>
<feature type="signal peptide" evidence="13">
    <location>
        <begin position="1"/>
        <end position="25"/>
    </location>
</feature>
<evidence type="ECO:0000256" key="10">
    <source>
        <dbReference type="ARBA" id="ARBA00035011"/>
    </source>
</evidence>
<dbReference type="InterPro" id="IPR003245">
    <property type="entry name" value="Phytocyanin_dom"/>
</dbReference>
<evidence type="ECO:0000256" key="1">
    <source>
        <dbReference type="ARBA" id="ARBA00004609"/>
    </source>
</evidence>
<reference evidence="15" key="1">
    <citation type="journal article" date="2013" name="Nat. Biotechnol.">
        <title>Draft genome sequence of chickpea (Cicer arietinum) provides a resource for trait improvement.</title>
        <authorList>
            <person name="Varshney R.K."/>
            <person name="Song C."/>
            <person name="Saxena R.K."/>
            <person name="Azam S."/>
            <person name="Yu S."/>
            <person name="Sharpe A.G."/>
            <person name="Cannon S."/>
            <person name="Baek J."/>
            <person name="Rosen B.D."/>
            <person name="Tar'an B."/>
            <person name="Millan T."/>
            <person name="Zhang X."/>
            <person name="Ramsay L.D."/>
            <person name="Iwata A."/>
            <person name="Wang Y."/>
            <person name="Nelson W."/>
            <person name="Farmer A.D."/>
            <person name="Gaur P.M."/>
            <person name="Soderlund C."/>
            <person name="Penmetsa R.V."/>
            <person name="Xu C."/>
            <person name="Bharti A.K."/>
            <person name="He W."/>
            <person name="Winter P."/>
            <person name="Zhao S."/>
            <person name="Hane J.K."/>
            <person name="Carrasquilla-Garcia N."/>
            <person name="Condie J.A."/>
            <person name="Upadhyaya H.D."/>
            <person name="Luo M.C."/>
            <person name="Thudi M."/>
            <person name="Gowda C.L."/>
            <person name="Singh N.P."/>
            <person name="Lichtenzveig J."/>
            <person name="Gali K.K."/>
            <person name="Rubio J."/>
            <person name="Nadarajan N."/>
            <person name="Dolezel J."/>
            <person name="Bansal K.C."/>
            <person name="Xu X."/>
            <person name="Edwards D."/>
            <person name="Zhang G."/>
            <person name="Kahl G."/>
            <person name="Gil J."/>
            <person name="Singh K.B."/>
            <person name="Datta S.K."/>
            <person name="Jackson S.A."/>
            <person name="Wang J."/>
            <person name="Cook D.R."/>
        </authorList>
    </citation>
    <scope>NUCLEOTIDE SEQUENCE [LARGE SCALE GENOMIC DNA]</scope>
    <source>
        <strain evidence="15">cv. CDC Frontier</strain>
    </source>
</reference>
<feature type="chain" id="PRO_5010167966" evidence="13">
    <location>
        <begin position="26"/>
        <end position="205"/>
    </location>
</feature>
<organism evidence="15 16">
    <name type="scientific">Cicer arietinum</name>
    <name type="common">Chickpea</name>
    <name type="synonym">Garbanzo</name>
    <dbReference type="NCBI Taxonomy" id="3827"/>
    <lineage>
        <taxon>Eukaryota</taxon>
        <taxon>Viridiplantae</taxon>
        <taxon>Streptophyta</taxon>
        <taxon>Embryophyta</taxon>
        <taxon>Tracheophyta</taxon>
        <taxon>Spermatophyta</taxon>
        <taxon>Magnoliopsida</taxon>
        <taxon>eudicotyledons</taxon>
        <taxon>Gunneridae</taxon>
        <taxon>Pentapetalae</taxon>
        <taxon>rosids</taxon>
        <taxon>fabids</taxon>
        <taxon>Fabales</taxon>
        <taxon>Fabaceae</taxon>
        <taxon>Papilionoideae</taxon>
        <taxon>50 kb inversion clade</taxon>
        <taxon>NPAAA clade</taxon>
        <taxon>Hologalegina</taxon>
        <taxon>IRL clade</taxon>
        <taxon>Cicereae</taxon>
        <taxon>Cicer</taxon>
    </lineage>
</organism>
<reference evidence="16" key="2">
    <citation type="submission" date="2025-08" db="UniProtKB">
        <authorList>
            <consortium name="RefSeq"/>
        </authorList>
    </citation>
    <scope>IDENTIFICATION</scope>
    <source>
        <tissue evidence="16">Etiolated seedlings</tissue>
    </source>
</reference>
<keyword evidence="4" id="KW-0336">GPI-anchor</keyword>
<evidence type="ECO:0000256" key="3">
    <source>
        <dbReference type="ARBA" id="ARBA00022475"/>
    </source>
</evidence>
<evidence type="ECO:0000256" key="11">
    <source>
        <dbReference type="ARBA" id="ARBA00037626"/>
    </source>
</evidence>
<keyword evidence="8" id="KW-0325">Glycoprotein</keyword>
<protein>
    <submittedName>
        <fullName evidence="16">Early nodulin-16</fullName>
    </submittedName>
</protein>
<evidence type="ECO:0000256" key="13">
    <source>
        <dbReference type="SAM" id="SignalP"/>
    </source>
</evidence>
<name>A0A1S2YQ97_CICAR</name>
<dbReference type="SUPFAM" id="SSF49503">
    <property type="entry name" value="Cupredoxins"/>
    <property type="match status" value="1"/>
</dbReference>
<proteinExistence type="inferred from homology"/>
<evidence type="ECO:0000259" key="14">
    <source>
        <dbReference type="PROSITE" id="PS51485"/>
    </source>
</evidence>
<dbReference type="eggNOG" id="ENOG502RZS4">
    <property type="taxonomic scope" value="Eukaryota"/>
</dbReference>
<dbReference type="PANTHER" id="PTHR33021">
    <property type="entry name" value="BLUE COPPER PROTEIN"/>
    <property type="match status" value="1"/>
</dbReference>